<dbReference type="OrthoDB" id="2574468at2759"/>
<dbReference type="AlphaFoldDB" id="A0A550CY68"/>
<name>A0A550CY68_9AGAR</name>
<reference evidence="2 3" key="1">
    <citation type="journal article" date="2019" name="New Phytol.">
        <title>Comparative genomics reveals unique wood-decay strategies and fruiting body development in the Schizophyllaceae.</title>
        <authorList>
            <person name="Almasi E."/>
            <person name="Sahu N."/>
            <person name="Krizsan K."/>
            <person name="Balint B."/>
            <person name="Kovacs G.M."/>
            <person name="Kiss B."/>
            <person name="Cseklye J."/>
            <person name="Drula E."/>
            <person name="Henrissat B."/>
            <person name="Nagy I."/>
            <person name="Chovatia M."/>
            <person name="Adam C."/>
            <person name="LaButti K."/>
            <person name="Lipzen A."/>
            <person name="Riley R."/>
            <person name="Grigoriev I.V."/>
            <person name="Nagy L.G."/>
        </authorList>
    </citation>
    <scope>NUCLEOTIDE SEQUENCE [LARGE SCALE GENOMIC DNA]</scope>
    <source>
        <strain evidence="2 3">NL-1724</strain>
    </source>
</reference>
<sequence>MAMKRKFDNASSDDEDARDTKQLKLVPFPSYSDDDSAMSDAESLYHHERYSSNASTSSNASSYSATFMNPLTSNPPSPTEGRRQPGGFMDHGTNCTQIPKLRVACAAGPNGRRAMWSHCEQCGNIWMVDCD</sequence>
<protein>
    <submittedName>
        <fullName evidence="2">Uncharacterized protein</fullName>
    </submittedName>
</protein>
<organism evidence="2 3">
    <name type="scientific">Schizophyllum amplum</name>
    <dbReference type="NCBI Taxonomy" id="97359"/>
    <lineage>
        <taxon>Eukaryota</taxon>
        <taxon>Fungi</taxon>
        <taxon>Dikarya</taxon>
        <taxon>Basidiomycota</taxon>
        <taxon>Agaricomycotina</taxon>
        <taxon>Agaricomycetes</taxon>
        <taxon>Agaricomycetidae</taxon>
        <taxon>Agaricales</taxon>
        <taxon>Schizophyllaceae</taxon>
        <taxon>Schizophyllum</taxon>
    </lineage>
</organism>
<evidence type="ECO:0000313" key="3">
    <source>
        <dbReference type="Proteomes" id="UP000320762"/>
    </source>
</evidence>
<dbReference type="Proteomes" id="UP000320762">
    <property type="component" value="Unassembled WGS sequence"/>
</dbReference>
<evidence type="ECO:0000313" key="2">
    <source>
        <dbReference type="EMBL" id="TRM69745.1"/>
    </source>
</evidence>
<dbReference type="EMBL" id="VDMD01000001">
    <property type="protein sequence ID" value="TRM69745.1"/>
    <property type="molecule type" value="Genomic_DNA"/>
</dbReference>
<keyword evidence="3" id="KW-1185">Reference proteome</keyword>
<proteinExistence type="predicted"/>
<comment type="caution">
    <text evidence="2">The sequence shown here is derived from an EMBL/GenBank/DDBJ whole genome shotgun (WGS) entry which is preliminary data.</text>
</comment>
<feature type="region of interest" description="Disordered" evidence="1">
    <location>
        <begin position="1"/>
        <end position="93"/>
    </location>
</feature>
<evidence type="ECO:0000256" key="1">
    <source>
        <dbReference type="SAM" id="MobiDB-lite"/>
    </source>
</evidence>
<gene>
    <name evidence="2" type="ORF">BD626DRAFT_563471</name>
</gene>
<accession>A0A550CY68</accession>
<feature type="compositionally biased region" description="Low complexity" evidence="1">
    <location>
        <begin position="51"/>
        <end position="66"/>
    </location>
</feature>